<organism evidence="1 2">
    <name type="scientific">Caerostris darwini</name>
    <dbReference type="NCBI Taxonomy" id="1538125"/>
    <lineage>
        <taxon>Eukaryota</taxon>
        <taxon>Metazoa</taxon>
        <taxon>Ecdysozoa</taxon>
        <taxon>Arthropoda</taxon>
        <taxon>Chelicerata</taxon>
        <taxon>Arachnida</taxon>
        <taxon>Araneae</taxon>
        <taxon>Araneomorphae</taxon>
        <taxon>Entelegynae</taxon>
        <taxon>Araneoidea</taxon>
        <taxon>Araneidae</taxon>
        <taxon>Caerostris</taxon>
    </lineage>
</organism>
<evidence type="ECO:0000313" key="1">
    <source>
        <dbReference type="EMBL" id="GIY56775.1"/>
    </source>
</evidence>
<gene>
    <name evidence="1" type="ORF">CDAR_218721</name>
</gene>
<dbReference type="AlphaFoldDB" id="A0AAV4UGT0"/>
<accession>A0AAV4UGT0</accession>
<evidence type="ECO:0000313" key="2">
    <source>
        <dbReference type="Proteomes" id="UP001054837"/>
    </source>
</evidence>
<reference evidence="1 2" key="1">
    <citation type="submission" date="2021-06" db="EMBL/GenBank/DDBJ databases">
        <title>Caerostris darwini draft genome.</title>
        <authorList>
            <person name="Kono N."/>
            <person name="Arakawa K."/>
        </authorList>
    </citation>
    <scope>NUCLEOTIDE SEQUENCE [LARGE SCALE GENOMIC DNA]</scope>
</reference>
<keyword evidence="2" id="KW-1185">Reference proteome</keyword>
<dbReference type="Proteomes" id="UP001054837">
    <property type="component" value="Unassembled WGS sequence"/>
</dbReference>
<proteinExistence type="predicted"/>
<protein>
    <submittedName>
        <fullName evidence="1">Uncharacterized protein</fullName>
    </submittedName>
</protein>
<sequence>MTKWKSVSLINNLASFCIHKKAWGAPIRNGSSMLASFSCFQLNNKIPKSGYETGGKRYCFHKDVAVCFGRSGVMESEIRATGKWGATSVPGLRSTLGNEEGCR</sequence>
<comment type="caution">
    <text evidence="1">The sequence shown here is derived from an EMBL/GenBank/DDBJ whole genome shotgun (WGS) entry which is preliminary data.</text>
</comment>
<name>A0AAV4UGT0_9ARAC</name>
<dbReference type="EMBL" id="BPLQ01011222">
    <property type="protein sequence ID" value="GIY56775.1"/>
    <property type="molecule type" value="Genomic_DNA"/>
</dbReference>